<dbReference type="AlphaFoldDB" id="A0A1M5L1I5"/>
<dbReference type="Pfam" id="PF00106">
    <property type="entry name" value="adh_short"/>
    <property type="match status" value="1"/>
</dbReference>
<dbReference type="PANTHER" id="PTHR43639:SF1">
    <property type="entry name" value="SHORT-CHAIN DEHYDROGENASE_REDUCTASE FAMILY PROTEIN"/>
    <property type="match status" value="1"/>
</dbReference>
<dbReference type="RefSeq" id="WP_234995942.1">
    <property type="nucleotide sequence ID" value="NZ_FQVN01000010.1"/>
</dbReference>
<evidence type="ECO:0000256" key="2">
    <source>
        <dbReference type="ARBA" id="ARBA00023002"/>
    </source>
</evidence>
<name>A0A1M5L1I5_STRHI</name>
<gene>
    <name evidence="3" type="ORF">SAMN05444320_110134</name>
</gene>
<dbReference type="Gene3D" id="3.40.50.720">
    <property type="entry name" value="NAD(P)-binding Rossmann-like Domain"/>
    <property type="match status" value="1"/>
</dbReference>
<accession>A0A1M5L1I5</accession>
<keyword evidence="4" id="KW-1185">Reference proteome</keyword>
<reference evidence="3 4" key="1">
    <citation type="submission" date="2016-11" db="EMBL/GenBank/DDBJ databases">
        <authorList>
            <person name="Jaros S."/>
            <person name="Januszkiewicz K."/>
            <person name="Wedrychowicz H."/>
        </authorList>
    </citation>
    <scope>NUCLEOTIDE SEQUENCE [LARGE SCALE GENOMIC DNA]</scope>
    <source>
        <strain evidence="3 4">DSM 44523</strain>
    </source>
</reference>
<dbReference type="InterPro" id="IPR036291">
    <property type="entry name" value="NAD(P)-bd_dom_sf"/>
</dbReference>
<sequence>MSASSAMSASGTEGTRSAADAGDGVVVVTGAAGALGRAVAREFTGRGHRVVGLDRAGHRFDELAHSDDVVLGVSLDLTDRDAVHGAWERIDALGPTAALVAVAGGFASARLPDLHLGDVTTMMDTNLVTGLWCLQAAAPRMVAVGGGSIVTVAARAAVEGAAPVAYAAAKAAVLRVTQVLAHELRPQRVRVNCVLPSVIDTPANREWMPRSAVAKAVAPEAIARVVAFLCGPDATPISGAAIPVYGDA</sequence>
<dbReference type="PRINTS" id="PR00081">
    <property type="entry name" value="GDHRDH"/>
</dbReference>
<organism evidence="3 4">
    <name type="scientific">Streptoalloteichus hindustanus</name>
    <dbReference type="NCBI Taxonomy" id="2017"/>
    <lineage>
        <taxon>Bacteria</taxon>
        <taxon>Bacillati</taxon>
        <taxon>Actinomycetota</taxon>
        <taxon>Actinomycetes</taxon>
        <taxon>Pseudonocardiales</taxon>
        <taxon>Pseudonocardiaceae</taxon>
        <taxon>Streptoalloteichus</taxon>
    </lineage>
</organism>
<evidence type="ECO:0000313" key="3">
    <source>
        <dbReference type="EMBL" id="SHG58805.1"/>
    </source>
</evidence>
<proteinExistence type="inferred from homology"/>
<dbReference type="InterPro" id="IPR002347">
    <property type="entry name" value="SDR_fam"/>
</dbReference>
<evidence type="ECO:0000256" key="1">
    <source>
        <dbReference type="ARBA" id="ARBA00006484"/>
    </source>
</evidence>
<comment type="similarity">
    <text evidence="1">Belongs to the short-chain dehydrogenases/reductases (SDR) family.</text>
</comment>
<dbReference type="Proteomes" id="UP000184501">
    <property type="component" value="Unassembled WGS sequence"/>
</dbReference>
<protein>
    <submittedName>
        <fullName evidence="3">NADP-dependent 3-hydroxy acid dehydrogenase YdfG</fullName>
    </submittedName>
</protein>
<dbReference type="SUPFAM" id="SSF51735">
    <property type="entry name" value="NAD(P)-binding Rossmann-fold domains"/>
    <property type="match status" value="1"/>
</dbReference>
<dbReference type="EMBL" id="FQVN01000010">
    <property type="protein sequence ID" value="SHG58805.1"/>
    <property type="molecule type" value="Genomic_DNA"/>
</dbReference>
<evidence type="ECO:0000313" key="4">
    <source>
        <dbReference type="Proteomes" id="UP000184501"/>
    </source>
</evidence>
<keyword evidence="2" id="KW-0560">Oxidoreductase</keyword>
<dbReference type="PANTHER" id="PTHR43639">
    <property type="entry name" value="OXIDOREDUCTASE, SHORT-CHAIN DEHYDROGENASE/REDUCTASE FAMILY (AFU_ORTHOLOGUE AFUA_5G02870)"/>
    <property type="match status" value="1"/>
</dbReference>
<dbReference type="STRING" id="2017.SAMN05444320_110134"/>
<dbReference type="CDD" id="cd05233">
    <property type="entry name" value="SDR_c"/>
    <property type="match status" value="1"/>
</dbReference>
<dbReference type="GO" id="GO:0016491">
    <property type="term" value="F:oxidoreductase activity"/>
    <property type="evidence" value="ECO:0007669"/>
    <property type="project" value="UniProtKB-KW"/>
</dbReference>